<proteinExistence type="predicted"/>
<reference evidence="1" key="1">
    <citation type="submission" date="2022-03" db="EMBL/GenBank/DDBJ databases">
        <title>Genomic analyses of argali, domestic sheep and their hybrids provide insights into chromosomal evolution, heterosis and genetic basis of agronomic traits.</title>
        <authorList>
            <person name="Li M."/>
        </authorList>
    </citation>
    <scope>NUCLEOTIDE SEQUENCE</scope>
    <source>
        <strain evidence="1">CAU-MHL-2022a</strain>
        <tissue evidence="1">Skin</tissue>
    </source>
</reference>
<dbReference type="EMBL" id="JAKZEL010000001">
    <property type="protein sequence ID" value="KAI4548700.1"/>
    <property type="molecule type" value="Genomic_DNA"/>
</dbReference>
<name>A0AAD4UQQ5_OVIAM</name>
<protein>
    <submittedName>
        <fullName evidence="1">Uncharacterized protein</fullName>
    </submittedName>
</protein>
<dbReference type="AlphaFoldDB" id="A0AAD4UQQ5"/>
<dbReference type="Proteomes" id="UP001214576">
    <property type="component" value="Unassembled WGS sequence"/>
</dbReference>
<comment type="caution">
    <text evidence="1">The sequence shown here is derived from an EMBL/GenBank/DDBJ whole genome shotgun (WGS) entry which is preliminary data.</text>
</comment>
<evidence type="ECO:0000313" key="1">
    <source>
        <dbReference type="EMBL" id="KAI4548700.1"/>
    </source>
</evidence>
<keyword evidence="2" id="KW-1185">Reference proteome</keyword>
<gene>
    <name evidence="1" type="ORF">MG293_001030</name>
</gene>
<accession>A0AAD4UQQ5</accession>
<evidence type="ECO:0000313" key="2">
    <source>
        <dbReference type="Proteomes" id="UP001214576"/>
    </source>
</evidence>
<organism evidence="1 2">
    <name type="scientific">Ovis ammon polii</name>
    <dbReference type="NCBI Taxonomy" id="230172"/>
    <lineage>
        <taxon>Eukaryota</taxon>
        <taxon>Metazoa</taxon>
        <taxon>Chordata</taxon>
        <taxon>Craniata</taxon>
        <taxon>Vertebrata</taxon>
        <taxon>Euteleostomi</taxon>
        <taxon>Mammalia</taxon>
        <taxon>Eutheria</taxon>
        <taxon>Laurasiatheria</taxon>
        <taxon>Artiodactyla</taxon>
        <taxon>Ruminantia</taxon>
        <taxon>Pecora</taxon>
        <taxon>Bovidae</taxon>
        <taxon>Caprinae</taxon>
        <taxon>Ovis</taxon>
    </lineage>
</organism>
<sequence length="167" mass="18047">MLWGPMPLGVCHRLGNTWATDQGFGDNILEEVSAKLHPAGPSEGSETKGGSVGIRVFQTEGPTREKVQRPDKGCMVNSSSGPAARMEYGVLERKVLEMRNHPINTTRYLNMLSSVDHSEYPKSPASQSSPPSSAALAFCSRPCFGMDDIRASAAPVYDSDPHLTELV</sequence>